<dbReference type="InterPro" id="IPR018931">
    <property type="entry name" value="DUF2520"/>
</dbReference>
<evidence type="ECO:0000313" key="3">
    <source>
        <dbReference type="EMBL" id="ABV32983.1"/>
    </source>
</evidence>
<evidence type="ECO:0000259" key="1">
    <source>
        <dbReference type="Pfam" id="PF03807"/>
    </source>
</evidence>
<dbReference type="InterPro" id="IPR036291">
    <property type="entry name" value="NAD(P)-bd_dom_sf"/>
</dbReference>
<accession>A8F499</accession>
<dbReference type="STRING" id="416591.Tlet_0416"/>
<gene>
    <name evidence="3" type="ordered locus">Tlet_0416</name>
</gene>
<dbReference type="Gene3D" id="1.10.1040.20">
    <property type="entry name" value="ProC-like, C-terminal domain"/>
    <property type="match status" value="1"/>
</dbReference>
<evidence type="ECO:0000313" key="4">
    <source>
        <dbReference type="Proteomes" id="UP000002016"/>
    </source>
</evidence>
<dbReference type="EMBL" id="CP000812">
    <property type="protein sequence ID" value="ABV32983.1"/>
    <property type="molecule type" value="Genomic_DNA"/>
</dbReference>
<keyword evidence="4" id="KW-1185">Reference proteome</keyword>
<dbReference type="RefSeq" id="WP_012002464.1">
    <property type="nucleotide sequence ID" value="NC_009828.1"/>
</dbReference>
<dbReference type="eggNOG" id="COG5495">
    <property type="taxonomic scope" value="Bacteria"/>
</dbReference>
<dbReference type="SUPFAM" id="SSF48179">
    <property type="entry name" value="6-phosphogluconate dehydrogenase C-terminal domain-like"/>
    <property type="match status" value="1"/>
</dbReference>
<dbReference type="AlphaFoldDB" id="A8F499"/>
<dbReference type="HOGENOM" id="CLU_055635_1_0_0"/>
<dbReference type="InterPro" id="IPR008927">
    <property type="entry name" value="6-PGluconate_DH-like_C_sf"/>
</dbReference>
<feature type="domain" description="DUF2520" evidence="2">
    <location>
        <begin position="131"/>
        <end position="254"/>
    </location>
</feature>
<dbReference type="KEGG" id="tle:Tlet_0416"/>
<dbReference type="PANTHER" id="PTHR40459:SF1">
    <property type="entry name" value="CONSERVED HYPOTHETICAL ALANINE AND LEUCINE RICH PROTEIN"/>
    <property type="match status" value="1"/>
</dbReference>
<organism evidence="3 4">
    <name type="scientific">Pseudothermotoga lettingae (strain ATCC BAA-301 / DSM 14385 / NBRC 107922 / TMO)</name>
    <name type="common">Thermotoga lettingae</name>
    <dbReference type="NCBI Taxonomy" id="416591"/>
    <lineage>
        <taxon>Bacteria</taxon>
        <taxon>Thermotogati</taxon>
        <taxon>Thermotogota</taxon>
        <taxon>Thermotogae</taxon>
        <taxon>Thermotogales</taxon>
        <taxon>Thermotogaceae</taxon>
        <taxon>Pseudothermotoga</taxon>
    </lineage>
</organism>
<name>A8F499_PSELT</name>
<dbReference type="OrthoDB" id="9810755at2"/>
<dbReference type="Pfam" id="PF03807">
    <property type="entry name" value="F420_oxidored"/>
    <property type="match status" value="1"/>
</dbReference>
<proteinExistence type="predicted"/>
<reference evidence="3 4" key="1">
    <citation type="submission" date="2007-08" db="EMBL/GenBank/DDBJ databases">
        <title>Complete sequence of Thermotoga lettingae TMO.</title>
        <authorList>
            <consortium name="US DOE Joint Genome Institute"/>
            <person name="Copeland A."/>
            <person name="Lucas S."/>
            <person name="Lapidus A."/>
            <person name="Barry K."/>
            <person name="Glavina del Rio T."/>
            <person name="Dalin E."/>
            <person name="Tice H."/>
            <person name="Pitluck S."/>
            <person name="Foster B."/>
            <person name="Bruce D."/>
            <person name="Schmutz J."/>
            <person name="Larimer F."/>
            <person name="Land M."/>
            <person name="Hauser L."/>
            <person name="Kyrpides N."/>
            <person name="Mikhailova N."/>
            <person name="Nelson K."/>
            <person name="Gogarten J.P."/>
            <person name="Noll K."/>
            <person name="Richardson P."/>
        </authorList>
    </citation>
    <scope>NUCLEOTIDE SEQUENCE [LARGE SCALE GENOMIC DNA]</scope>
    <source>
        <strain evidence="4">ATCC BAA-301 / DSM 14385 / NBRC 107922 / TMO</strain>
    </source>
</reference>
<dbReference type="Gene3D" id="3.40.50.720">
    <property type="entry name" value="NAD(P)-binding Rossmann-like Domain"/>
    <property type="match status" value="1"/>
</dbReference>
<dbReference type="InterPro" id="IPR028939">
    <property type="entry name" value="P5C_Rdtase_cat_N"/>
</dbReference>
<dbReference type="PANTHER" id="PTHR40459">
    <property type="entry name" value="CONSERVED HYPOTHETICAL ALANINE AND LEUCINE RICH PROTEIN"/>
    <property type="match status" value="1"/>
</dbReference>
<feature type="domain" description="Pyrroline-5-carboxylate reductase catalytic N-terminal" evidence="1">
    <location>
        <begin position="3"/>
        <end position="83"/>
    </location>
</feature>
<protein>
    <submittedName>
        <fullName evidence="3">Uncharacterized protein</fullName>
    </submittedName>
</protein>
<dbReference type="Proteomes" id="UP000002016">
    <property type="component" value="Chromosome"/>
</dbReference>
<dbReference type="Pfam" id="PF10728">
    <property type="entry name" value="DUF2520"/>
    <property type="match status" value="1"/>
</dbReference>
<reference evidence="3 4" key="2">
    <citation type="journal article" date="2009" name="Proc. Natl. Acad. Sci. U.S.A.">
        <title>On the chimeric nature, thermophilic origin, and phylogenetic placement of the Thermotogales.</title>
        <authorList>
            <person name="Zhaxybayeva O."/>
            <person name="Swithers K.S."/>
            <person name="Lapierre P."/>
            <person name="Fournier G.P."/>
            <person name="Bickhart D.M."/>
            <person name="DeBoy R.T."/>
            <person name="Nelson K.E."/>
            <person name="Nesbo C.L."/>
            <person name="Doolittle W.F."/>
            <person name="Gogarten J.P."/>
            <person name="Noll K.M."/>
        </authorList>
    </citation>
    <scope>NUCLEOTIDE SEQUENCE [LARGE SCALE GENOMIC DNA]</scope>
    <source>
        <strain evidence="4">ATCC BAA-301 / DSM 14385 / NBRC 107922 / TMO</strain>
    </source>
</reference>
<evidence type="ECO:0000259" key="2">
    <source>
        <dbReference type="Pfam" id="PF10728"/>
    </source>
</evidence>
<sequence>MNINVVGTSKVAFVLCKILLEEDFSIGCVVSRSKQRAEDFVAKIGQGFPKTYEEDFTLKGVTFFAVPDQSISEVYHKLKNRLEEASAFHFSGFLDSEIFKDFDQKGWARGSIHPNLSFADEENALKYIKTCCFGIEGNREGLLVAKQIVEKISNCWVEIPYGSKGAYHLAAVIASNFNVALAYLSEKLYKLYNIKGFQEVIPKLMMSSVHNILKKGVQKSLTGPVAREDWLIVEKEREIFVKTFPEYKKLYDDMIDILIKIKGEVG</sequence>
<dbReference type="InterPro" id="IPR037108">
    <property type="entry name" value="TM1727-like_C_sf"/>
</dbReference>
<dbReference type="SUPFAM" id="SSF51735">
    <property type="entry name" value="NAD(P)-binding Rossmann-fold domains"/>
    <property type="match status" value="1"/>
</dbReference>